<evidence type="ECO:0000256" key="4">
    <source>
        <dbReference type="PROSITE-ProRule" id="PRU01091"/>
    </source>
</evidence>
<dbReference type="SMART" id="SM00862">
    <property type="entry name" value="Trans_reg_C"/>
    <property type="match status" value="1"/>
</dbReference>
<dbReference type="InterPro" id="IPR036388">
    <property type="entry name" value="WH-like_DNA-bd_sf"/>
</dbReference>
<name>A0A345XTY9_9ACTN</name>
<evidence type="ECO:0000256" key="5">
    <source>
        <dbReference type="SAM" id="MobiDB-lite"/>
    </source>
</evidence>
<evidence type="ECO:0000313" key="7">
    <source>
        <dbReference type="EMBL" id="AXK35105.1"/>
    </source>
</evidence>
<dbReference type="SUPFAM" id="SSF52540">
    <property type="entry name" value="P-loop containing nucleoside triphosphate hydrolases"/>
    <property type="match status" value="1"/>
</dbReference>
<dbReference type="SUPFAM" id="SSF48452">
    <property type="entry name" value="TPR-like"/>
    <property type="match status" value="2"/>
</dbReference>
<dbReference type="InterPro" id="IPR005158">
    <property type="entry name" value="BTAD"/>
</dbReference>
<dbReference type="Gene3D" id="1.10.10.10">
    <property type="entry name" value="Winged helix-like DNA-binding domain superfamily/Winged helix DNA-binding domain"/>
    <property type="match status" value="1"/>
</dbReference>
<keyword evidence="8" id="KW-1185">Reference proteome</keyword>
<dbReference type="CDD" id="cd15831">
    <property type="entry name" value="BTAD"/>
    <property type="match status" value="1"/>
</dbReference>
<dbReference type="RefSeq" id="WP_208881034.1">
    <property type="nucleotide sequence ID" value="NZ_CP031320.1"/>
</dbReference>
<gene>
    <name evidence="7" type="ORF">DVA86_23115</name>
</gene>
<keyword evidence="3 4" id="KW-0238">DNA-binding</keyword>
<feature type="compositionally biased region" description="Gly residues" evidence="5">
    <location>
        <begin position="256"/>
        <end position="268"/>
    </location>
</feature>
<dbReference type="GO" id="GO:0000160">
    <property type="term" value="P:phosphorelay signal transduction system"/>
    <property type="evidence" value="ECO:0007669"/>
    <property type="project" value="UniProtKB-KW"/>
</dbReference>
<dbReference type="AlphaFoldDB" id="A0A345XTY9"/>
<proteinExistence type="inferred from homology"/>
<dbReference type="InterPro" id="IPR011990">
    <property type="entry name" value="TPR-like_helical_dom_sf"/>
</dbReference>
<evidence type="ECO:0000256" key="3">
    <source>
        <dbReference type="ARBA" id="ARBA00023125"/>
    </source>
</evidence>
<sequence>MRYLILGATEARDEQGRPVPLGGHRLRALLAALALRARSGAAVPVDALIAEVWTDPDAQPEDAPAALQALVGRLRRALGKDAVQSGTGGGYRLRAGPDDVDLHRFERLAQDGERALEAGDPATATTVLREALALWRGPALADLPERASAAARPEALRLSTVQLRIAADLELGRAAHVLPELRELVAEHPLDEPLHALRLRALRDTGRLAEALEAYESVRREIADRLGADPGVELRALHAELLASAAPRDETAPGGEAPGPGAGAGAGAGAESAGAAPDTVSVPGNLRARLTSFVGREADLDTLRGDLSRSRLVTLTGPGGSGKTRLAEQVADLLAGGATHAPGPYGGASYGGASHPGASLGTSRATAPYADGVWMVELAPLDHPAAVPGAVLSALGRRETALFSSTIEASRGGGTAHEHAAVDATARLIEHCAHRTLLLVLDNCEHVIGAAATLAETLLARCPGLVVLATSREPLGVQGETVRPVEPLPPAPAHRLFSERGVAARPGFTPDASAQDRQAVAEICRRLDGLPLAIELAAARLRSLAPRQIADRLDDRFRLLTSGSRTVLPRQQTLRAVVDWSWDLLDERERAVLRRISVFAGGCTLSAAEYVCAGPGTVAADPPDASGSDTPDGTYGPDSAYAPDVPEHAVLDVLSALVDKSILTTDRPASAVHTGVRYRLLETIHEYARERAAEHPAELAAAEARHTEQIVRFVTAAEPRLRSTEQLAWFPRVESDLDNIRAVLHRVLQARDRERAVALVLAMGWFWWLRNYRDEGGEWISHTLDLLPGDLADCDPAEEMQCLELQMLRLFLLYEQQDRKTLMELDVRPATNRILDIFRRPVPESTRFPGLLWPFTVYMDRAVSEESRPSSLGSLMDASVANCRAFGGTWELAVVLLFRAHIHVDLPFSLVRGAFDLPEIDALAQATGDRWLISQVSGLHAEIETMRGAYDEARRRYETALRHAQALGAQTEIPFLLARIAETWYRQGDVGEAERLAERAMEDAERLNVVDAQAYSTFLRGWICLERGDTARARALCGQTADLATRGTPPAVFHLVLSAQAARVTAAEGVRPLEAVREMRDTLRTADDCQMPETLTATLLLSAAIAVLAAGHPRTAVRLADGAVEARGELPASVPELREDGRIRATAGGQPVDGPAPSPAEAAELLGALLTDATSAAGDLGVRPVG</sequence>
<dbReference type="InterPro" id="IPR016032">
    <property type="entry name" value="Sig_transdc_resp-reg_C-effctor"/>
</dbReference>
<dbReference type="PANTHER" id="PTHR47691:SF3">
    <property type="entry name" value="HTH-TYPE TRANSCRIPTIONAL REGULATOR RV0890C-RELATED"/>
    <property type="match status" value="1"/>
</dbReference>
<dbReference type="EMBL" id="CP031320">
    <property type="protein sequence ID" value="AXK35105.1"/>
    <property type="molecule type" value="Genomic_DNA"/>
</dbReference>
<evidence type="ECO:0000259" key="6">
    <source>
        <dbReference type="PROSITE" id="PS51755"/>
    </source>
</evidence>
<dbReference type="Pfam" id="PF03704">
    <property type="entry name" value="BTAD"/>
    <property type="match status" value="1"/>
</dbReference>
<organism evidence="7 8">
    <name type="scientific">Streptomyces armeniacus</name>
    <dbReference type="NCBI Taxonomy" id="83291"/>
    <lineage>
        <taxon>Bacteria</taxon>
        <taxon>Bacillati</taxon>
        <taxon>Actinomycetota</taxon>
        <taxon>Actinomycetes</taxon>
        <taxon>Kitasatosporales</taxon>
        <taxon>Streptomycetaceae</taxon>
        <taxon>Streptomyces</taxon>
    </lineage>
</organism>
<dbReference type="PANTHER" id="PTHR47691">
    <property type="entry name" value="REGULATOR-RELATED"/>
    <property type="match status" value="1"/>
</dbReference>
<protein>
    <submittedName>
        <fullName evidence="7">AfsR/SARP family transcriptional regulator</fullName>
    </submittedName>
</protein>
<dbReference type="Gene3D" id="3.40.50.300">
    <property type="entry name" value="P-loop containing nucleotide triphosphate hydrolases"/>
    <property type="match status" value="1"/>
</dbReference>
<feature type="DNA-binding region" description="OmpR/PhoB-type" evidence="4">
    <location>
        <begin position="1"/>
        <end position="95"/>
    </location>
</feature>
<dbReference type="GO" id="GO:0003677">
    <property type="term" value="F:DNA binding"/>
    <property type="evidence" value="ECO:0007669"/>
    <property type="project" value="UniProtKB-UniRule"/>
</dbReference>
<dbReference type="InterPro" id="IPR027417">
    <property type="entry name" value="P-loop_NTPase"/>
</dbReference>
<keyword evidence="2" id="KW-0902">Two-component regulatory system</keyword>
<dbReference type="GO" id="GO:0006355">
    <property type="term" value="P:regulation of DNA-templated transcription"/>
    <property type="evidence" value="ECO:0007669"/>
    <property type="project" value="InterPro"/>
</dbReference>
<dbReference type="SMART" id="SM01043">
    <property type="entry name" value="BTAD"/>
    <property type="match status" value="1"/>
</dbReference>
<accession>A0A345XTY9</accession>
<evidence type="ECO:0000256" key="2">
    <source>
        <dbReference type="ARBA" id="ARBA00023012"/>
    </source>
</evidence>
<evidence type="ECO:0000313" key="8">
    <source>
        <dbReference type="Proteomes" id="UP000254425"/>
    </source>
</evidence>
<dbReference type="SUPFAM" id="SSF46894">
    <property type="entry name" value="C-terminal effector domain of the bipartite response regulators"/>
    <property type="match status" value="1"/>
</dbReference>
<dbReference type="Gene3D" id="1.25.40.10">
    <property type="entry name" value="Tetratricopeptide repeat domain"/>
    <property type="match status" value="2"/>
</dbReference>
<dbReference type="KEGG" id="sarm:DVA86_23115"/>
<dbReference type="Proteomes" id="UP000254425">
    <property type="component" value="Chromosome"/>
</dbReference>
<reference evidence="7 8" key="1">
    <citation type="submission" date="2018-07" db="EMBL/GenBank/DDBJ databases">
        <title>Draft genome of the type strain Streptomyces armeniacus ATCC 15676.</title>
        <authorList>
            <person name="Labana P."/>
            <person name="Gosse J.T."/>
            <person name="Boddy C.N."/>
        </authorList>
    </citation>
    <scope>NUCLEOTIDE SEQUENCE [LARGE SCALE GENOMIC DNA]</scope>
    <source>
        <strain evidence="7 8">ATCC 15676</strain>
    </source>
</reference>
<feature type="region of interest" description="Disordered" evidence="5">
    <location>
        <begin position="248"/>
        <end position="282"/>
    </location>
</feature>
<dbReference type="InterPro" id="IPR001867">
    <property type="entry name" value="OmpR/PhoB-type_DNA-bd"/>
</dbReference>
<comment type="similarity">
    <text evidence="1">Belongs to the AfsR/DnrI/RedD regulatory family.</text>
</comment>
<evidence type="ECO:0000256" key="1">
    <source>
        <dbReference type="ARBA" id="ARBA00005820"/>
    </source>
</evidence>
<dbReference type="PROSITE" id="PS51755">
    <property type="entry name" value="OMPR_PHOB"/>
    <property type="match status" value="1"/>
</dbReference>
<feature type="domain" description="OmpR/PhoB-type" evidence="6">
    <location>
        <begin position="1"/>
        <end position="95"/>
    </location>
</feature>